<reference evidence="2" key="1">
    <citation type="journal article" date="2019" name="Int. J. Syst. Evol. Microbiol.">
        <title>The Global Catalogue of Microorganisms (GCM) 10K type strain sequencing project: providing services to taxonomists for standard genome sequencing and annotation.</title>
        <authorList>
            <consortium name="The Broad Institute Genomics Platform"/>
            <consortium name="The Broad Institute Genome Sequencing Center for Infectious Disease"/>
            <person name="Wu L."/>
            <person name="Ma J."/>
        </authorList>
    </citation>
    <scope>NUCLEOTIDE SEQUENCE [LARGE SCALE GENOMIC DNA]</scope>
    <source>
        <strain evidence="2">CCUG 62982</strain>
    </source>
</reference>
<dbReference type="EMBL" id="JBHTJG010000011">
    <property type="protein sequence ID" value="MFD0948277.1"/>
    <property type="molecule type" value="Genomic_DNA"/>
</dbReference>
<gene>
    <name evidence="1" type="ORF">ACFQ1E_18200</name>
</gene>
<name>A0ABW3HFG3_9SPHN</name>
<evidence type="ECO:0008006" key="3">
    <source>
        <dbReference type="Google" id="ProtNLM"/>
    </source>
</evidence>
<dbReference type="InterPro" id="IPR021667">
    <property type="entry name" value="HapK"/>
</dbReference>
<organism evidence="1 2">
    <name type="scientific">Sphingomonas canadensis</name>
    <dbReference type="NCBI Taxonomy" id="1219257"/>
    <lineage>
        <taxon>Bacteria</taxon>
        <taxon>Pseudomonadati</taxon>
        <taxon>Pseudomonadota</taxon>
        <taxon>Alphaproteobacteria</taxon>
        <taxon>Sphingomonadales</taxon>
        <taxon>Sphingomonadaceae</taxon>
        <taxon>Sphingomonas</taxon>
    </lineage>
</organism>
<accession>A0ABW3HFG3</accession>
<proteinExistence type="predicted"/>
<comment type="caution">
    <text evidence="1">The sequence shown here is derived from an EMBL/GenBank/DDBJ whole genome shotgun (WGS) entry which is preliminary data.</text>
</comment>
<evidence type="ECO:0000313" key="2">
    <source>
        <dbReference type="Proteomes" id="UP001596977"/>
    </source>
</evidence>
<dbReference type="Proteomes" id="UP001596977">
    <property type="component" value="Unassembled WGS sequence"/>
</dbReference>
<dbReference type="RefSeq" id="WP_264946107.1">
    <property type="nucleotide sequence ID" value="NZ_JAPDRA010000011.1"/>
</dbReference>
<dbReference type="Pfam" id="PF11639">
    <property type="entry name" value="HapK"/>
    <property type="match status" value="1"/>
</dbReference>
<sequence>MAKVILTYNLKPGVTADEFEAWVRSTDYPAMRGLTRVAAFANHRVRGFLIGEGKPAMDYIEIFDIADLDGFTSQDMPGPVVQDIMGQFMSKVDDAQFLIADEIV</sequence>
<keyword evidence="2" id="KW-1185">Reference proteome</keyword>
<protein>
    <recommendedName>
        <fullName evidence="3">REDY-like protein HapK</fullName>
    </recommendedName>
</protein>
<evidence type="ECO:0000313" key="1">
    <source>
        <dbReference type="EMBL" id="MFD0948277.1"/>
    </source>
</evidence>
<dbReference type="Gene3D" id="3.30.70.100">
    <property type="match status" value="1"/>
</dbReference>